<organism evidence="3 4">
    <name type="scientific">Aequorivita echinoideorum</name>
    <dbReference type="NCBI Taxonomy" id="1549647"/>
    <lineage>
        <taxon>Bacteria</taxon>
        <taxon>Pseudomonadati</taxon>
        <taxon>Bacteroidota</taxon>
        <taxon>Flavobacteriia</taxon>
        <taxon>Flavobacteriales</taxon>
        <taxon>Flavobacteriaceae</taxon>
        <taxon>Aequorivita</taxon>
    </lineage>
</organism>
<dbReference type="PROSITE" id="PS51257">
    <property type="entry name" value="PROKAR_LIPOPROTEIN"/>
    <property type="match status" value="1"/>
</dbReference>
<feature type="region of interest" description="Disordered" evidence="1">
    <location>
        <begin position="291"/>
        <end position="314"/>
    </location>
</feature>
<name>A0ABS5S4B4_9FLAO</name>
<evidence type="ECO:0008006" key="5">
    <source>
        <dbReference type="Google" id="ProtNLM"/>
    </source>
</evidence>
<gene>
    <name evidence="3" type="ORF">KIV10_06460</name>
</gene>
<evidence type="ECO:0000313" key="4">
    <source>
        <dbReference type="Proteomes" id="UP001297092"/>
    </source>
</evidence>
<feature type="compositionally biased region" description="Polar residues" evidence="1">
    <location>
        <begin position="302"/>
        <end position="314"/>
    </location>
</feature>
<accession>A0ABS5S4B4</accession>
<keyword evidence="4" id="KW-1185">Reference proteome</keyword>
<evidence type="ECO:0000313" key="3">
    <source>
        <dbReference type="EMBL" id="MBT0607818.1"/>
    </source>
</evidence>
<protein>
    <recommendedName>
        <fullName evidence="5">Right handed beta helix region</fullName>
    </recommendedName>
</protein>
<reference evidence="3 4" key="1">
    <citation type="submission" date="2021-05" db="EMBL/GenBank/DDBJ databases">
        <title>Aequorivita echinoideorum JCM 30378 genome.</title>
        <authorList>
            <person name="Zhang H."/>
            <person name="Li C."/>
        </authorList>
    </citation>
    <scope>NUCLEOTIDE SEQUENCE [LARGE SCALE GENOMIC DNA]</scope>
    <source>
        <strain evidence="3 4">JCM30378</strain>
    </source>
</reference>
<dbReference type="Proteomes" id="UP001297092">
    <property type="component" value="Unassembled WGS sequence"/>
</dbReference>
<feature type="signal peptide" evidence="2">
    <location>
        <begin position="1"/>
        <end position="22"/>
    </location>
</feature>
<comment type="caution">
    <text evidence="3">The sequence shown here is derived from an EMBL/GenBank/DDBJ whole genome shotgun (WGS) entry which is preliminary data.</text>
</comment>
<proteinExistence type="predicted"/>
<keyword evidence="2" id="KW-0732">Signal</keyword>
<evidence type="ECO:0000256" key="1">
    <source>
        <dbReference type="SAM" id="MobiDB-lite"/>
    </source>
</evidence>
<evidence type="ECO:0000256" key="2">
    <source>
        <dbReference type="SAM" id="SignalP"/>
    </source>
</evidence>
<dbReference type="PANTHER" id="PTHR41339">
    <property type="entry name" value="LIPL48"/>
    <property type="match status" value="1"/>
</dbReference>
<dbReference type="PANTHER" id="PTHR41339:SF1">
    <property type="entry name" value="SECRETED PROTEIN"/>
    <property type="match status" value="1"/>
</dbReference>
<sequence>MKKILLSSLLLAALAISSCSKDDDGGTPEPVATCNDGILNGDETAVDCGGSCEPCEIAAEKDGIIAGQDDPDLDPEDLKGDVTANVCLTSDTVWTLNGPLSVKNGATLCIEPGTVIRATAGGTDVYVAIEQGAKIDARGTANSPITFTSNAGNPRSGDWGGILIIGKAPISGGGTATTEVVNLTYGGTDASDNSGVMTYVQALYTGARINGDKEFNGITFYGVGNATVVENVGVFFGDDDAFEWFGGTVNVRNAIAVNIKDDMFDWTQGWTGTATNLYGLREASYTAITEDPRGIEGDGNLDGQNPGDSGQSNPTINGLVLINGAPVSMADMIKVRRGSGLTLTNGYVAFANENAEASDFIDLLDGAGDANGANINMSLVGDAASGLDITDIKSVSGATINVTEGTTPTVDRNIFNWTGYSFE</sequence>
<feature type="chain" id="PRO_5046268028" description="Right handed beta helix region" evidence="2">
    <location>
        <begin position="23"/>
        <end position="423"/>
    </location>
</feature>
<dbReference type="EMBL" id="JAHCTB010000002">
    <property type="protein sequence ID" value="MBT0607818.1"/>
    <property type="molecule type" value="Genomic_DNA"/>
</dbReference>